<dbReference type="SUPFAM" id="SSF54495">
    <property type="entry name" value="UBC-like"/>
    <property type="match status" value="1"/>
</dbReference>
<protein>
    <submittedName>
        <fullName evidence="2">ThiF family adenylyltransferase</fullName>
    </submittedName>
</protein>
<dbReference type="InterPro" id="IPR045886">
    <property type="entry name" value="ThiF/MoeB/HesA"/>
</dbReference>
<dbReference type="InterPro" id="IPR000594">
    <property type="entry name" value="ThiF_NAD_FAD-bd"/>
</dbReference>
<name>A0AA42CWC0_9SPHN</name>
<organism evidence="2 3">
    <name type="scientific">Sphingomonas lycopersici</name>
    <dbReference type="NCBI Taxonomy" id="2951807"/>
    <lineage>
        <taxon>Bacteria</taxon>
        <taxon>Pseudomonadati</taxon>
        <taxon>Pseudomonadota</taxon>
        <taxon>Alphaproteobacteria</taxon>
        <taxon>Sphingomonadales</taxon>
        <taxon>Sphingomonadaceae</taxon>
        <taxon>Sphingomonas</taxon>
    </lineage>
</organism>
<evidence type="ECO:0000313" key="2">
    <source>
        <dbReference type="EMBL" id="MCW6537651.1"/>
    </source>
</evidence>
<keyword evidence="2" id="KW-0808">Transferase</keyword>
<proteinExistence type="predicted"/>
<gene>
    <name evidence="2" type="ORF">NEE01_22990</name>
</gene>
<dbReference type="SUPFAM" id="SSF69572">
    <property type="entry name" value="Activating enzymes of the ubiquitin-like proteins"/>
    <property type="match status" value="1"/>
</dbReference>
<dbReference type="RefSeq" id="WP_265271814.1">
    <property type="nucleotide sequence ID" value="NZ_JANFAV010000027.1"/>
</dbReference>
<dbReference type="PANTHER" id="PTHR43267:SF1">
    <property type="entry name" value="TRNA THREONYLCARBAMOYLADENOSINE DEHYDRATASE"/>
    <property type="match status" value="1"/>
</dbReference>
<comment type="caution">
    <text evidence="2">The sequence shown here is derived from an EMBL/GenBank/DDBJ whole genome shotgun (WGS) entry which is preliminary data.</text>
</comment>
<dbReference type="Gene3D" id="3.40.50.720">
    <property type="entry name" value="NAD(P)-binding Rossmann-like Domain"/>
    <property type="match status" value="1"/>
</dbReference>
<dbReference type="GO" id="GO:0061504">
    <property type="term" value="P:cyclic threonylcarbamoyladenosine biosynthetic process"/>
    <property type="evidence" value="ECO:0007669"/>
    <property type="project" value="TreeGrafter"/>
</dbReference>
<dbReference type="GO" id="GO:0016779">
    <property type="term" value="F:nucleotidyltransferase activity"/>
    <property type="evidence" value="ECO:0007669"/>
    <property type="project" value="UniProtKB-KW"/>
</dbReference>
<feature type="domain" description="THIF-type NAD/FAD binding fold" evidence="1">
    <location>
        <begin position="289"/>
        <end position="430"/>
    </location>
</feature>
<keyword evidence="2" id="KW-0548">Nucleotidyltransferase</keyword>
<evidence type="ECO:0000259" key="1">
    <source>
        <dbReference type="Pfam" id="PF00899"/>
    </source>
</evidence>
<dbReference type="PANTHER" id="PTHR43267">
    <property type="entry name" value="TRNA THREONYLCARBAMOYLADENOSINE DEHYDRATASE"/>
    <property type="match status" value="1"/>
</dbReference>
<dbReference type="Pfam" id="PF00899">
    <property type="entry name" value="ThiF"/>
    <property type="match status" value="1"/>
</dbReference>
<dbReference type="EMBL" id="JANFAV010000027">
    <property type="protein sequence ID" value="MCW6537651.1"/>
    <property type="molecule type" value="Genomic_DNA"/>
</dbReference>
<dbReference type="GO" id="GO:0061503">
    <property type="term" value="F:tRNA threonylcarbamoyladenosine dehydratase"/>
    <property type="evidence" value="ECO:0007669"/>
    <property type="project" value="TreeGrafter"/>
</dbReference>
<dbReference type="InterPro" id="IPR016135">
    <property type="entry name" value="UBQ-conjugating_enzyme/RWD"/>
</dbReference>
<dbReference type="Proteomes" id="UP001165565">
    <property type="component" value="Unassembled WGS sequence"/>
</dbReference>
<accession>A0AA42CWC0</accession>
<dbReference type="AlphaFoldDB" id="A0AA42CWC0"/>
<dbReference type="GO" id="GO:0008641">
    <property type="term" value="F:ubiquitin-like modifier activating enzyme activity"/>
    <property type="evidence" value="ECO:0007669"/>
    <property type="project" value="InterPro"/>
</dbReference>
<evidence type="ECO:0000313" key="3">
    <source>
        <dbReference type="Proteomes" id="UP001165565"/>
    </source>
</evidence>
<sequence length="571" mass="61273">MIWWAEQPGRAQSERNAIGDLAERSSWLVGVEMRLVGTQLAFDCDIEIGERRIPLTLVYPDFFPDAAPSILARDRELLSGHQYGPSGELCLEHRPDNWTRDVTGAMMIESAHRLLSSEDETGQPAPADHRVTRAQRMRHSAFRFLFSRDTLSGLGLLAEGEVAEGEMQEQDVAGTYVAQLSRIGPADGPLWREAKKRGGDVRSFRAVVVRVPAGVGRASQNLDELKALLWAHGHSALATDLKDGSDLVGVLLFDGKRIHVPMVFGEPGARKLINYDAIFAEPNGIRLDPAYERLKASKVAIVGCGSVGSKVAVQLARSGVGSFVLIDGDVLSAGNLVRNELDWRSVGVHKAPALGARLKEVNADCTFTARTNPLGGQESGAMAAATMAAIETCDLIVDATADPGVFNLCSAIARRAEKPMCWGQVFAGGGGGIVVRLRPGIDPAPLTARQRIEVWYAQQGVDWPEDGSAKPYEDAGADGAPLIADDADVGVIASHLSRFAIDLLARPGATVFPYPAYVIGLSDRWLFTAPFDVRPIDLGESDAWGVEPGSGDIDALKELLADLTAKKSDEG</sequence>
<dbReference type="InterPro" id="IPR035985">
    <property type="entry name" value="Ubiquitin-activating_enz"/>
</dbReference>
<reference evidence="2" key="1">
    <citation type="submission" date="2022-06" db="EMBL/GenBank/DDBJ databases">
        <title>Sphingomonas sp. nov. isolated from rhizosphere soil of tomato.</title>
        <authorList>
            <person name="Dong H."/>
            <person name="Gao R."/>
        </authorList>
    </citation>
    <scope>NUCLEOTIDE SEQUENCE</scope>
    <source>
        <strain evidence="2">MMSM24</strain>
    </source>
</reference>
<keyword evidence="3" id="KW-1185">Reference proteome</keyword>